<dbReference type="Pfam" id="PF02518">
    <property type="entry name" value="HATPase_c"/>
    <property type="match status" value="1"/>
</dbReference>
<dbReference type="GO" id="GO:0004673">
    <property type="term" value="F:protein histidine kinase activity"/>
    <property type="evidence" value="ECO:0007669"/>
    <property type="project" value="UniProtKB-EC"/>
</dbReference>
<evidence type="ECO:0000313" key="8">
    <source>
        <dbReference type="EMBL" id="CAG5081476.1"/>
    </source>
</evidence>
<dbReference type="Pfam" id="PF07730">
    <property type="entry name" value="HisKA_3"/>
    <property type="match status" value="1"/>
</dbReference>
<dbReference type="InterPro" id="IPR036890">
    <property type="entry name" value="HATPase_C_sf"/>
</dbReference>
<dbReference type="PANTHER" id="PTHR24421">
    <property type="entry name" value="NITRATE/NITRITE SENSOR PROTEIN NARX-RELATED"/>
    <property type="match status" value="1"/>
</dbReference>
<dbReference type="Gene3D" id="1.20.5.1930">
    <property type="match status" value="1"/>
</dbReference>
<dbReference type="Proteomes" id="UP000681526">
    <property type="component" value="Unassembled WGS sequence"/>
</dbReference>
<evidence type="ECO:0000256" key="3">
    <source>
        <dbReference type="ARBA" id="ARBA00022679"/>
    </source>
</evidence>
<reference evidence="8 9" key="1">
    <citation type="submission" date="2021-04" db="EMBL/GenBank/DDBJ databases">
        <authorList>
            <person name="Rakotoarivonina H."/>
        </authorList>
    </citation>
    <scope>NUCLEOTIDE SEQUENCE [LARGE SCALE GENOMIC DNA]</scope>
    <source>
        <strain evidence="8 9">XE</strain>
    </source>
</reference>
<dbReference type="SUPFAM" id="SSF55874">
    <property type="entry name" value="ATPase domain of HSP90 chaperone/DNA topoisomerase II/histidine kinase"/>
    <property type="match status" value="1"/>
</dbReference>
<name>A0ABM8V1N6_THEXY</name>
<dbReference type="Gene3D" id="3.30.565.10">
    <property type="entry name" value="Histidine kinase-like ATPase, C-terminal domain"/>
    <property type="match status" value="1"/>
</dbReference>
<dbReference type="InterPro" id="IPR029016">
    <property type="entry name" value="GAF-like_dom_sf"/>
</dbReference>
<sequence length="417" mass="44909">MLNVAAPGKKHFHQDELALLQSVAFQIGSAIERARLYAAEQRRAELFAKLGEFSRDLGASAPEAPIPACALALMGKYFPWPFAAILRKSGTGFVISAVHAGGETFFPGTLIEPDALPWLKACITRRRRVEAAGAEIAGLTDHPRLRGKLPPLQAVLAVPLQTAAWPAGALVVGTDLPVGFRPADGEVLEAIAEHLDAAVESAQLEEQRRELARLDERNRLARDLHDSVCQMLFSLSMTAKGAEQQLHGGDADAALAAVREMQSLSREALKEMRALIMQLRPAGLEAGLVTALSEYGRKLGLKVSSRLIGVRELPRQAEEALWRIGQEALNNVSKHAQTDAASVELELGDRAAVLRISDSGVGMRPRPVDRHEASLGLFTMRERAMALGGELKIASDGRKGTLVEAAIPLPEGKEGPR</sequence>
<dbReference type="CDD" id="cd16917">
    <property type="entry name" value="HATPase_UhpB-NarQ-NarX-like"/>
    <property type="match status" value="1"/>
</dbReference>
<dbReference type="InterPro" id="IPR050482">
    <property type="entry name" value="Sensor_HK_TwoCompSys"/>
</dbReference>
<dbReference type="InterPro" id="IPR011712">
    <property type="entry name" value="Sig_transdc_His_kin_sub3_dim/P"/>
</dbReference>
<evidence type="ECO:0000313" key="9">
    <source>
        <dbReference type="Proteomes" id="UP000681526"/>
    </source>
</evidence>
<keyword evidence="9" id="KW-1185">Reference proteome</keyword>
<comment type="caution">
    <text evidence="8">The sequence shown here is derived from an EMBL/GenBank/DDBJ whole genome shotgun (WGS) entry which is preliminary data.</text>
</comment>
<dbReference type="SMART" id="SM00387">
    <property type="entry name" value="HATPase_c"/>
    <property type="match status" value="1"/>
</dbReference>
<evidence type="ECO:0000256" key="6">
    <source>
        <dbReference type="SAM" id="Coils"/>
    </source>
</evidence>
<dbReference type="Gene3D" id="3.30.450.40">
    <property type="match status" value="2"/>
</dbReference>
<dbReference type="EMBL" id="CAJRAY010000023">
    <property type="protein sequence ID" value="CAG5081476.1"/>
    <property type="molecule type" value="Genomic_DNA"/>
</dbReference>
<proteinExistence type="predicted"/>
<keyword evidence="5" id="KW-0902">Two-component regulatory system</keyword>
<evidence type="ECO:0000259" key="7">
    <source>
        <dbReference type="SMART" id="SM00387"/>
    </source>
</evidence>
<evidence type="ECO:0000256" key="1">
    <source>
        <dbReference type="ARBA" id="ARBA00000085"/>
    </source>
</evidence>
<dbReference type="EC" id="2.7.13.3" evidence="2"/>
<evidence type="ECO:0000256" key="2">
    <source>
        <dbReference type="ARBA" id="ARBA00012438"/>
    </source>
</evidence>
<gene>
    <name evidence="8" type="primary">txxe 1180-yhcY</name>
    <name evidence="8" type="ORF">TXXE_05075</name>
</gene>
<dbReference type="PANTHER" id="PTHR24421:SF40">
    <property type="entry name" value="SENSOR HISTIDINE KINASE YHCY"/>
    <property type="match status" value="1"/>
</dbReference>
<feature type="domain" description="Histidine kinase/HSP90-like ATPase" evidence="7">
    <location>
        <begin position="316"/>
        <end position="411"/>
    </location>
</feature>
<dbReference type="SUPFAM" id="SSF55781">
    <property type="entry name" value="GAF domain-like"/>
    <property type="match status" value="2"/>
</dbReference>
<organism evidence="8 9">
    <name type="scientific">Thermobacillus xylanilyticus</name>
    <dbReference type="NCBI Taxonomy" id="76633"/>
    <lineage>
        <taxon>Bacteria</taxon>
        <taxon>Bacillati</taxon>
        <taxon>Bacillota</taxon>
        <taxon>Bacilli</taxon>
        <taxon>Bacillales</taxon>
        <taxon>Paenibacillaceae</taxon>
        <taxon>Thermobacillus</taxon>
    </lineage>
</organism>
<feature type="coiled-coil region" evidence="6">
    <location>
        <begin position="197"/>
        <end position="224"/>
    </location>
</feature>
<accession>A0ABM8V1N6</accession>
<keyword evidence="4 8" id="KW-0418">Kinase</keyword>
<keyword evidence="3 8" id="KW-0808">Transferase</keyword>
<dbReference type="RefSeq" id="WP_244860430.1">
    <property type="nucleotide sequence ID" value="NZ_CAJRAY010000023.1"/>
</dbReference>
<protein>
    <recommendedName>
        <fullName evidence="2">histidine kinase</fullName>
        <ecNumber evidence="2">2.7.13.3</ecNumber>
    </recommendedName>
</protein>
<comment type="catalytic activity">
    <reaction evidence="1">
        <text>ATP + protein L-histidine = ADP + protein N-phospho-L-histidine.</text>
        <dbReference type="EC" id="2.7.13.3"/>
    </reaction>
</comment>
<dbReference type="InterPro" id="IPR003594">
    <property type="entry name" value="HATPase_dom"/>
</dbReference>
<keyword evidence="6" id="KW-0175">Coiled coil</keyword>
<evidence type="ECO:0000256" key="4">
    <source>
        <dbReference type="ARBA" id="ARBA00022777"/>
    </source>
</evidence>
<evidence type="ECO:0000256" key="5">
    <source>
        <dbReference type="ARBA" id="ARBA00023012"/>
    </source>
</evidence>